<dbReference type="Pfam" id="PF03401">
    <property type="entry name" value="TctC"/>
    <property type="match status" value="1"/>
</dbReference>
<feature type="signal peptide" evidence="2">
    <location>
        <begin position="1"/>
        <end position="32"/>
    </location>
</feature>
<organism evidence="3 4">
    <name type="scientific">Polaromonas jejuensis</name>
    <dbReference type="NCBI Taxonomy" id="457502"/>
    <lineage>
        <taxon>Bacteria</taxon>
        <taxon>Pseudomonadati</taxon>
        <taxon>Pseudomonadota</taxon>
        <taxon>Betaproteobacteria</taxon>
        <taxon>Burkholderiales</taxon>
        <taxon>Comamonadaceae</taxon>
        <taxon>Polaromonas</taxon>
    </lineage>
</organism>
<accession>A0ABW0QDM7</accession>
<comment type="similarity">
    <text evidence="1">Belongs to the UPF0065 (bug) family.</text>
</comment>
<protein>
    <submittedName>
        <fullName evidence="3">Tripartite tricarboxylate transporter substrate binding protein</fullName>
    </submittedName>
</protein>
<evidence type="ECO:0000256" key="1">
    <source>
        <dbReference type="ARBA" id="ARBA00006987"/>
    </source>
</evidence>
<reference evidence="4" key="1">
    <citation type="journal article" date="2019" name="Int. J. Syst. Evol. Microbiol.">
        <title>The Global Catalogue of Microorganisms (GCM) 10K type strain sequencing project: providing services to taxonomists for standard genome sequencing and annotation.</title>
        <authorList>
            <consortium name="The Broad Institute Genomics Platform"/>
            <consortium name="The Broad Institute Genome Sequencing Center for Infectious Disease"/>
            <person name="Wu L."/>
            <person name="Ma J."/>
        </authorList>
    </citation>
    <scope>NUCLEOTIDE SEQUENCE [LARGE SCALE GENOMIC DNA]</scope>
    <source>
        <strain evidence="4">CGMCC 4.7277</strain>
    </source>
</reference>
<evidence type="ECO:0000313" key="3">
    <source>
        <dbReference type="EMBL" id="MFC5520809.1"/>
    </source>
</evidence>
<dbReference type="InterPro" id="IPR006311">
    <property type="entry name" value="TAT_signal"/>
</dbReference>
<sequence length="332" mass="35098">MKATPKNRRHALNLLMAGLVAGLVGRASPVRAQDTYPKQPIRFLVPYTAGSATDITARALSEQLSKALKQPIVIDNKPGAGGTLGAYQVASAKADGYTVLIHSASHVANAALYPGLKYDTLKDFTPITMLATLPNVLVTGTGRDFHTVQELVQKAKAAPGTYTYASAGNGSATHLNAEKFRASVGINAIHVPFKGTPEALTEVMAGRIDWFFAPLVSALPLIKSGRLVALAVGTPKRSPVLPSVPTTLEAGFTGSDYTFWVGMFVPAKTPADVVERIHAETIKALKSDVVRERLETLGAEVAPMPQAQFASLVNAETSDSAALIKKIGMKVD</sequence>
<feature type="chain" id="PRO_5046832123" evidence="2">
    <location>
        <begin position="33"/>
        <end position="332"/>
    </location>
</feature>
<dbReference type="Proteomes" id="UP001596084">
    <property type="component" value="Unassembled WGS sequence"/>
</dbReference>
<dbReference type="Gene3D" id="3.40.190.10">
    <property type="entry name" value="Periplasmic binding protein-like II"/>
    <property type="match status" value="1"/>
</dbReference>
<evidence type="ECO:0000256" key="2">
    <source>
        <dbReference type="SAM" id="SignalP"/>
    </source>
</evidence>
<dbReference type="RefSeq" id="WP_068831098.1">
    <property type="nucleotide sequence ID" value="NZ_JBHSMX010000011.1"/>
</dbReference>
<dbReference type="InterPro" id="IPR005064">
    <property type="entry name" value="BUG"/>
</dbReference>
<dbReference type="PROSITE" id="PS51318">
    <property type="entry name" value="TAT"/>
    <property type="match status" value="1"/>
</dbReference>
<dbReference type="InterPro" id="IPR042100">
    <property type="entry name" value="Bug_dom1"/>
</dbReference>
<dbReference type="EMBL" id="JBHSMX010000011">
    <property type="protein sequence ID" value="MFC5520809.1"/>
    <property type="molecule type" value="Genomic_DNA"/>
</dbReference>
<proteinExistence type="inferred from homology"/>
<name>A0ABW0QDM7_9BURK</name>
<evidence type="ECO:0000313" key="4">
    <source>
        <dbReference type="Proteomes" id="UP001596084"/>
    </source>
</evidence>
<dbReference type="PANTHER" id="PTHR42928">
    <property type="entry name" value="TRICARBOXYLATE-BINDING PROTEIN"/>
    <property type="match status" value="1"/>
</dbReference>
<dbReference type="Gene3D" id="3.40.190.150">
    <property type="entry name" value="Bordetella uptake gene, domain 1"/>
    <property type="match status" value="1"/>
</dbReference>
<comment type="caution">
    <text evidence="3">The sequence shown here is derived from an EMBL/GenBank/DDBJ whole genome shotgun (WGS) entry which is preliminary data.</text>
</comment>
<dbReference type="SUPFAM" id="SSF53850">
    <property type="entry name" value="Periplasmic binding protein-like II"/>
    <property type="match status" value="1"/>
</dbReference>
<dbReference type="CDD" id="cd13578">
    <property type="entry name" value="PBP2_Bug27"/>
    <property type="match status" value="1"/>
</dbReference>
<dbReference type="PIRSF" id="PIRSF017082">
    <property type="entry name" value="YflP"/>
    <property type="match status" value="1"/>
</dbReference>
<gene>
    <name evidence="3" type="ORF">ACFPP7_07730</name>
</gene>
<keyword evidence="2" id="KW-0732">Signal</keyword>
<keyword evidence="4" id="KW-1185">Reference proteome</keyword>
<dbReference type="PANTHER" id="PTHR42928:SF5">
    <property type="entry name" value="BLR1237 PROTEIN"/>
    <property type="match status" value="1"/>
</dbReference>